<reference evidence="3" key="1">
    <citation type="submission" date="2022-01" db="EMBL/GenBank/DDBJ databases">
        <authorList>
            <person name="King R."/>
        </authorList>
    </citation>
    <scope>NUCLEOTIDE SEQUENCE</scope>
</reference>
<proteinExistence type="predicted"/>
<keyword evidence="1" id="KW-0732">Signal</keyword>
<feature type="signal peptide" evidence="1">
    <location>
        <begin position="1"/>
        <end position="18"/>
    </location>
</feature>
<evidence type="ECO:0000259" key="2">
    <source>
        <dbReference type="PROSITE" id="PS51465"/>
    </source>
</evidence>
<organism evidence="3 4">
    <name type="scientific">Nezara viridula</name>
    <name type="common">Southern green stink bug</name>
    <name type="synonym">Cimex viridulus</name>
    <dbReference type="NCBI Taxonomy" id="85310"/>
    <lineage>
        <taxon>Eukaryota</taxon>
        <taxon>Metazoa</taxon>
        <taxon>Ecdysozoa</taxon>
        <taxon>Arthropoda</taxon>
        <taxon>Hexapoda</taxon>
        <taxon>Insecta</taxon>
        <taxon>Pterygota</taxon>
        <taxon>Neoptera</taxon>
        <taxon>Paraneoptera</taxon>
        <taxon>Hemiptera</taxon>
        <taxon>Heteroptera</taxon>
        <taxon>Panheteroptera</taxon>
        <taxon>Pentatomomorpha</taxon>
        <taxon>Pentatomoidea</taxon>
        <taxon>Pentatomidae</taxon>
        <taxon>Pentatominae</taxon>
        <taxon>Nezara</taxon>
    </lineage>
</organism>
<dbReference type="Proteomes" id="UP001152798">
    <property type="component" value="Chromosome 1"/>
</dbReference>
<evidence type="ECO:0000313" key="3">
    <source>
        <dbReference type="EMBL" id="CAH1391388.1"/>
    </source>
</evidence>
<feature type="domain" description="Kazal-like" evidence="2">
    <location>
        <begin position="19"/>
        <end position="72"/>
    </location>
</feature>
<dbReference type="OrthoDB" id="126772at2759"/>
<dbReference type="Gene3D" id="3.30.60.30">
    <property type="match status" value="1"/>
</dbReference>
<dbReference type="SUPFAM" id="SSF100895">
    <property type="entry name" value="Kazal-type serine protease inhibitors"/>
    <property type="match status" value="1"/>
</dbReference>
<feature type="chain" id="PRO_5040221717" description="Kazal-like domain-containing protein" evidence="1">
    <location>
        <begin position="19"/>
        <end position="72"/>
    </location>
</feature>
<evidence type="ECO:0000256" key="1">
    <source>
        <dbReference type="SAM" id="SignalP"/>
    </source>
</evidence>
<sequence>MKLILIFGIALFIGLTSADSDDGSCNLLCPAVYMPVCGMEVKSDGTNEIRIFSNSCAMGAENMCNKRNFVSC</sequence>
<name>A0A9P0E7N6_NEZVI</name>
<dbReference type="AlphaFoldDB" id="A0A9P0E7N6"/>
<protein>
    <recommendedName>
        <fullName evidence="2">Kazal-like domain-containing protein</fullName>
    </recommendedName>
</protein>
<evidence type="ECO:0000313" key="4">
    <source>
        <dbReference type="Proteomes" id="UP001152798"/>
    </source>
</evidence>
<dbReference type="EMBL" id="OV725077">
    <property type="protein sequence ID" value="CAH1391388.1"/>
    <property type="molecule type" value="Genomic_DNA"/>
</dbReference>
<gene>
    <name evidence="3" type="ORF">NEZAVI_LOCUS2419</name>
</gene>
<keyword evidence="4" id="KW-1185">Reference proteome</keyword>
<dbReference type="PROSITE" id="PS51465">
    <property type="entry name" value="KAZAL_2"/>
    <property type="match status" value="1"/>
</dbReference>
<accession>A0A9P0E7N6</accession>
<dbReference type="InterPro" id="IPR002350">
    <property type="entry name" value="Kazal_dom"/>
</dbReference>
<dbReference type="InterPro" id="IPR036058">
    <property type="entry name" value="Kazal_dom_sf"/>
</dbReference>